<evidence type="ECO:0000313" key="10">
    <source>
        <dbReference type="Ensembl" id="ENSNBRP00000018211.1"/>
    </source>
</evidence>
<comment type="subcellular location">
    <subcellularLocation>
        <location evidence="1">Cell membrane</location>
    </subcellularLocation>
</comment>
<dbReference type="PROSITE" id="PS50835">
    <property type="entry name" value="IG_LIKE"/>
    <property type="match status" value="2"/>
</dbReference>
<dbReference type="InterPro" id="IPR013106">
    <property type="entry name" value="Ig_V-set"/>
</dbReference>
<dbReference type="SMART" id="SM00409">
    <property type="entry name" value="IG"/>
    <property type="match status" value="2"/>
</dbReference>
<dbReference type="GeneTree" id="ENSGT01030000234530"/>
<keyword evidence="11" id="KW-1185">Reference proteome</keyword>
<name>A0A3Q4H8R2_NEOBR</name>
<dbReference type="GO" id="GO:0002376">
    <property type="term" value="P:immune system process"/>
    <property type="evidence" value="ECO:0007669"/>
    <property type="project" value="UniProtKB-KW"/>
</dbReference>
<evidence type="ECO:0000256" key="7">
    <source>
        <dbReference type="ARBA" id="ARBA00023180"/>
    </source>
</evidence>
<dbReference type="STRING" id="32507.ENSNBRP00000018211"/>
<feature type="domain" description="Ig-like" evidence="9">
    <location>
        <begin position="44"/>
        <end position="136"/>
    </location>
</feature>
<keyword evidence="7" id="KW-0325">Glycoprotein</keyword>
<dbReference type="GO" id="GO:0005886">
    <property type="term" value="C:plasma membrane"/>
    <property type="evidence" value="ECO:0007669"/>
    <property type="project" value="UniProtKB-SubCell"/>
</dbReference>
<dbReference type="Pfam" id="PF07686">
    <property type="entry name" value="V-set"/>
    <property type="match status" value="1"/>
</dbReference>
<sequence length="367" mass="41782">MRKQSKANQTDLKLFPPTLHVYFKAGHIMICSNYHNFIFLFVFPGCTNDHNFVTKTVDVGQNVTLSCIRQSTLLHQETLFWIRLVSGNQFEFLGGTFTFDYDDVNNTSHITVKQEPGTFIMQISETKLSDTGFYYCIKVRQLAMTFLEGTFLTIKGPEPDVIQMRSSDRIHSGDQETLQCSVLSKYEKKTCPDNPSVYWFRAGSDKPHSIYVHGNSGDECGTPSQRKCVYSFSRNVSSSDPGPYYCAVATCGQILFGNESKLDIKGKVYTFVQHTHTANTALFLLCAALVTSLMVICFLIYTIKKKSCDCWNGNRHYLFIYLFTEEDLMVYTVPTFNRRKNGKVERRNENVTEGETVYSDVSVLAIN</sequence>
<reference evidence="10" key="1">
    <citation type="submission" date="2025-08" db="UniProtKB">
        <authorList>
            <consortium name="Ensembl"/>
        </authorList>
    </citation>
    <scope>IDENTIFICATION</scope>
</reference>
<keyword evidence="2" id="KW-1003">Cell membrane</keyword>
<protein>
    <recommendedName>
        <fullName evidence="9">Ig-like domain-containing protein</fullName>
    </recommendedName>
</protein>
<evidence type="ECO:0000256" key="6">
    <source>
        <dbReference type="ARBA" id="ARBA00023157"/>
    </source>
</evidence>
<accession>A0A3Q4H8R2</accession>
<evidence type="ECO:0000256" key="1">
    <source>
        <dbReference type="ARBA" id="ARBA00004236"/>
    </source>
</evidence>
<organism evidence="10 11">
    <name type="scientific">Neolamprologus brichardi</name>
    <name type="common">Fairy cichlid</name>
    <name type="synonym">Lamprologus brichardi</name>
    <dbReference type="NCBI Taxonomy" id="32507"/>
    <lineage>
        <taxon>Eukaryota</taxon>
        <taxon>Metazoa</taxon>
        <taxon>Chordata</taxon>
        <taxon>Craniata</taxon>
        <taxon>Vertebrata</taxon>
        <taxon>Euteleostomi</taxon>
        <taxon>Actinopterygii</taxon>
        <taxon>Neopterygii</taxon>
        <taxon>Teleostei</taxon>
        <taxon>Neoteleostei</taxon>
        <taxon>Acanthomorphata</taxon>
        <taxon>Ovalentaria</taxon>
        <taxon>Cichlomorphae</taxon>
        <taxon>Cichliformes</taxon>
        <taxon>Cichlidae</taxon>
        <taxon>African cichlids</taxon>
        <taxon>Pseudocrenilabrinae</taxon>
        <taxon>Lamprologini</taxon>
        <taxon>Neolamprologus</taxon>
    </lineage>
</organism>
<keyword evidence="5 8" id="KW-0472">Membrane</keyword>
<dbReference type="InterPro" id="IPR036179">
    <property type="entry name" value="Ig-like_dom_sf"/>
</dbReference>
<dbReference type="Proteomes" id="UP000261580">
    <property type="component" value="Unassembled WGS sequence"/>
</dbReference>
<dbReference type="Gene3D" id="2.60.40.10">
    <property type="entry name" value="Immunoglobulins"/>
    <property type="match status" value="2"/>
</dbReference>
<proteinExistence type="predicted"/>
<keyword evidence="6" id="KW-1015">Disulfide bond</keyword>
<keyword evidence="3" id="KW-0732">Signal</keyword>
<dbReference type="SUPFAM" id="SSF48726">
    <property type="entry name" value="Immunoglobulin"/>
    <property type="match status" value="2"/>
</dbReference>
<evidence type="ECO:0000256" key="4">
    <source>
        <dbReference type="ARBA" id="ARBA00022859"/>
    </source>
</evidence>
<dbReference type="InterPro" id="IPR013783">
    <property type="entry name" value="Ig-like_fold"/>
</dbReference>
<evidence type="ECO:0000256" key="5">
    <source>
        <dbReference type="ARBA" id="ARBA00023136"/>
    </source>
</evidence>
<keyword evidence="8" id="KW-0812">Transmembrane</keyword>
<dbReference type="PANTHER" id="PTHR19433:SF133">
    <property type="entry name" value="IMMUNE-TYPE RECEPTOR 5 PRECURSOR-RELATED"/>
    <property type="match status" value="1"/>
</dbReference>
<evidence type="ECO:0000313" key="11">
    <source>
        <dbReference type="Proteomes" id="UP000261580"/>
    </source>
</evidence>
<dbReference type="Ensembl" id="ENSNBRT00000018701.1">
    <property type="protein sequence ID" value="ENSNBRP00000018211.1"/>
    <property type="gene ID" value="ENSNBRG00000014034.1"/>
</dbReference>
<keyword evidence="8" id="KW-1133">Transmembrane helix</keyword>
<feature type="transmembrane region" description="Helical" evidence="8">
    <location>
        <begin position="281"/>
        <end position="301"/>
    </location>
</feature>
<evidence type="ECO:0000256" key="2">
    <source>
        <dbReference type="ARBA" id="ARBA00022475"/>
    </source>
</evidence>
<dbReference type="InterPro" id="IPR007110">
    <property type="entry name" value="Ig-like_dom"/>
</dbReference>
<keyword evidence="4" id="KW-0391">Immunity</keyword>
<feature type="domain" description="Ig-like" evidence="9">
    <location>
        <begin position="159"/>
        <end position="263"/>
    </location>
</feature>
<evidence type="ECO:0000259" key="9">
    <source>
        <dbReference type="PROSITE" id="PS50835"/>
    </source>
</evidence>
<dbReference type="CDD" id="cd00099">
    <property type="entry name" value="IgV"/>
    <property type="match status" value="1"/>
</dbReference>
<dbReference type="InterPro" id="IPR052051">
    <property type="entry name" value="TCR_complex_component"/>
</dbReference>
<evidence type="ECO:0000256" key="8">
    <source>
        <dbReference type="SAM" id="Phobius"/>
    </source>
</evidence>
<dbReference type="GO" id="GO:0009617">
    <property type="term" value="P:response to bacterium"/>
    <property type="evidence" value="ECO:0007669"/>
    <property type="project" value="TreeGrafter"/>
</dbReference>
<dbReference type="AlphaFoldDB" id="A0A3Q4H8R2"/>
<dbReference type="SMART" id="SM00406">
    <property type="entry name" value="IGv"/>
    <property type="match status" value="1"/>
</dbReference>
<evidence type="ECO:0000256" key="3">
    <source>
        <dbReference type="ARBA" id="ARBA00022729"/>
    </source>
</evidence>
<dbReference type="InterPro" id="IPR003599">
    <property type="entry name" value="Ig_sub"/>
</dbReference>
<reference evidence="10" key="2">
    <citation type="submission" date="2025-09" db="UniProtKB">
        <authorList>
            <consortium name="Ensembl"/>
        </authorList>
    </citation>
    <scope>IDENTIFICATION</scope>
</reference>
<dbReference type="PANTHER" id="PTHR19433">
    <property type="entry name" value="T-CELL RECEPTOR ALPHA CHAIN V REGION-RELATED"/>
    <property type="match status" value="1"/>
</dbReference>